<dbReference type="RefSeq" id="WP_371839846.1">
    <property type="nucleotide sequence ID" value="NZ_JBGMEK010000035.1"/>
</dbReference>
<comment type="similarity">
    <text evidence="2">Belongs to the RusA family.</text>
</comment>
<dbReference type="Gene3D" id="3.30.1330.70">
    <property type="entry name" value="Holliday junction resolvase RusA"/>
    <property type="match status" value="1"/>
</dbReference>
<dbReference type="Proteomes" id="UP001569428">
    <property type="component" value="Unassembled WGS sequence"/>
</dbReference>
<evidence type="ECO:0000256" key="6">
    <source>
        <dbReference type="ARBA" id="ARBA00022723"/>
    </source>
</evidence>
<keyword evidence="5" id="KW-0540">Nuclease</keyword>
<organism evidence="18 19">
    <name type="scientific">Microbulbifer epialgicus</name>
    <dbReference type="NCBI Taxonomy" id="393907"/>
    <lineage>
        <taxon>Bacteria</taxon>
        <taxon>Pseudomonadati</taxon>
        <taxon>Pseudomonadota</taxon>
        <taxon>Gammaproteobacteria</taxon>
        <taxon>Cellvibrionales</taxon>
        <taxon>Microbulbiferaceae</taxon>
        <taxon>Microbulbifer</taxon>
    </lineage>
</organism>
<keyword evidence="6" id="KW-0479">Metal-binding</keyword>
<keyword evidence="10" id="KW-0460">Magnesium</keyword>
<evidence type="ECO:0000256" key="9">
    <source>
        <dbReference type="ARBA" id="ARBA00022801"/>
    </source>
</evidence>
<keyword evidence="12" id="KW-0234">DNA repair</keyword>
<reference evidence="18 19" key="1">
    <citation type="submission" date="2024-08" db="EMBL/GenBank/DDBJ databases">
        <authorList>
            <person name="Ishaq N."/>
        </authorList>
    </citation>
    <scope>NUCLEOTIDE SEQUENCE [LARGE SCALE GENOMIC DNA]</scope>
    <source>
        <strain evidence="18 19">DSM 18651</strain>
    </source>
</reference>
<dbReference type="Pfam" id="PF05866">
    <property type="entry name" value="RusA"/>
    <property type="match status" value="1"/>
</dbReference>
<dbReference type="InterPro" id="IPR036614">
    <property type="entry name" value="RusA-like_sf"/>
</dbReference>
<keyword evidence="9" id="KW-0378">Hydrolase</keyword>
<evidence type="ECO:0000256" key="3">
    <source>
        <dbReference type="ARBA" id="ARBA00011738"/>
    </source>
</evidence>
<dbReference type="EC" id="3.1.21.10" evidence="15"/>
<evidence type="ECO:0000256" key="16">
    <source>
        <dbReference type="ARBA" id="ARBA00030920"/>
    </source>
</evidence>
<evidence type="ECO:0000256" key="11">
    <source>
        <dbReference type="ARBA" id="ARBA00023172"/>
    </source>
</evidence>
<evidence type="ECO:0000313" key="18">
    <source>
        <dbReference type="EMBL" id="MFA0812210.1"/>
    </source>
</evidence>
<comment type="function">
    <text evidence="13">Endonuclease that resolves Holliday junction intermediates made during homologous genetic recombination and DNA repair. Exhibits sequence and structure-selective cleavage of four-way DNA junctions, where it introduces symmetrical nicks in two strands of the same polarity at the 5' side of CC dinucleotides. Corrects the defects in genetic recombination and DNA repair associated with inactivation of RuvAB or RuvC.</text>
</comment>
<comment type="subunit">
    <text evidence="3">Homodimer.</text>
</comment>
<evidence type="ECO:0000256" key="8">
    <source>
        <dbReference type="ARBA" id="ARBA00022763"/>
    </source>
</evidence>
<evidence type="ECO:0000256" key="12">
    <source>
        <dbReference type="ARBA" id="ARBA00023204"/>
    </source>
</evidence>
<proteinExistence type="inferred from homology"/>
<keyword evidence="11" id="KW-0233">DNA recombination</keyword>
<dbReference type="InterPro" id="IPR016281">
    <property type="entry name" value="Endonuclease_RusA"/>
</dbReference>
<name>A0ABV4P1J2_9GAMM</name>
<keyword evidence="19" id="KW-1185">Reference proteome</keyword>
<gene>
    <name evidence="18" type="ORF">ACCI49_14950</name>
</gene>
<evidence type="ECO:0000256" key="5">
    <source>
        <dbReference type="ARBA" id="ARBA00022722"/>
    </source>
</evidence>
<dbReference type="EMBL" id="JBGMEK010000035">
    <property type="protein sequence ID" value="MFA0812210.1"/>
    <property type="molecule type" value="Genomic_DNA"/>
</dbReference>
<evidence type="ECO:0000256" key="10">
    <source>
        <dbReference type="ARBA" id="ARBA00022842"/>
    </source>
</evidence>
<dbReference type="PIRSF" id="PIRSF001007">
    <property type="entry name" value="RusA"/>
    <property type="match status" value="1"/>
</dbReference>
<accession>A0ABV4P1J2</accession>
<evidence type="ECO:0000256" key="1">
    <source>
        <dbReference type="ARBA" id="ARBA00001946"/>
    </source>
</evidence>
<dbReference type="InterPro" id="IPR008822">
    <property type="entry name" value="Endonuclease_RusA-like"/>
</dbReference>
<keyword evidence="8" id="KW-0227">DNA damage</keyword>
<evidence type="ECO:0000256" key="17">
    <source>
        <dbReference type="ARBA" id="ARBA00031953"/>
    </source>
</evidence>
<evidence type="ECO:0000256" key="14">
    <source>
        <dbReference type="ARBA" id="ARBA00029354"/>
    </source>
</evidence>
<evidence type="ECO:0000256" key="4">
    <source>
        <dbReference type="ARBA" id="ARBA00014885"/>
    </source>
</evidence>
<sequence>MRLISTFKGYKQDATHIVSFKLPYPPSVNNYYGRTRTGSVFIKKPGKEFRATVQAALAPYNLQPLQGKLRVWIEVFLPDRRKRDIDNINKALLDALTAAGIWVDDDLVTDLRLVKAGIEKELGGYVVVHIAEICSEKEK</sequence>
<comment type="caution">
    <text evidence="18">The sequence shown here is derived from an EMBL/GenBank/DDBJ whole genome shotgun (WGS) entry which is preliminary data.</text>
</comment>
<evidence type="ECO:0000313" key="19">
    <source>
        <dbReference type="Proteomes" id="UP001569428"/>
    </source>
</evidence>
<evidence type="ECO:0000256" key="2">
    <source>
        <dbReference type="ARBA" id="ARBA00008865"/>
    </source>
</evidence>
<evidence type="ECO:0000256" key="13">
    <source>
        <dbReference type="ARBA" id="ARBA00024745"/>
    </source>
</evidence>
<evidence type="ECO:0000256" key="15">
    <source>
        <dbReference type="ARBA" id="ARBA00029488"/>
    </source>
</evidence>
<dbReference type="SUPFAM" id="SSF103084">
    <property type="entry name" value="Holliday junction resolvase RusA"/>
    <property type="match status" value="1"/>
</dbReference>
<evidence type="ECO:0000256" key="7">
    <source>
        <dbReference type="ARBA" id="ARBA00022759"/>
    </source>
</evidence>
<comment type="catalytic activity">
    <reaction evidence="14">
        <text>Endonucleolytic cleavage at a junction such as a reciprocal single-stranded crossover between two homologous DNA duplexes (Holliday junction).</text>
        <dbReference type="EC" id="3.1.21.10"/>
    </reaction>
</comment>
<comment type="cofactor">
    <cofactor evidence="1">
        <name>Mg(2+)</name>
        <dbReference type="ChEBI" id="CHEBI:18420"/>
    </cofactor>
</comment>
<keyword evidence="7" id="KW-0255">Endonuclease</keyword>
<protein>
    <recommendedName>
        <fullName evidence="4">Crossover junction endodeoxyribonuclease RusA</fullName>
        <ecNumber evidence="15">3.1.21.10</ecNumber>
    </recommendedName>
    <alternativeName>
        <fullName evidence="16">Holliday junction nuclease RusA</fullName>
    </alternativeName>
    <alternativeName>
        <fullName evidence="17">Holliday junction resolvase</fullName>
    </alternativeName>
</protein>